<dbReference type="Pfam" id="PF06775">
    <property type="entry name" value="Seipin"/>
    <property type="match status" value="1"/>
</dbReference>
<evidence type="ECO:0000313" key="10">
    <source>
        <dbReference type="Proteomes" id="UP000594638"/>
    </source>
</evidence>
<evidence type="ECO:0000256" key="7">
    <source>
        <dbReference type="SAM" id="MobiDB-lite"/>
    </source>
</evidence>
<feature type="transmembrane region" description="Helical" evidence="8">
    <location>
        <begin position="17"/>
        <end position="40"/>
    </location>
</feature>
<dbReference type="GO" id="GO:0140042">
    <property type="term" value="P:lipid droplet formation"/>
    <property type="evidence" value="ECO:0007669"/>
    <property type="project" value="EnsemblPlants"/>
</dbReference>
<keyword evidence="5" id="KW-0443">Lipid metabolism</keyword>
<dbReference type="PANTHER" id="PTHR21212:SF5">
    <property type="entry name" value="SEIPIN-1"/>
    <property type="match status" value="1"/>
</dbReference>
<dbReference type="GO" id="GO:0009846">
    <property type="term" value="P:pollen germination"/>
    <property type="evidence" value="ECO:0007669"/>
    <property type="project" value="EnsemblPlants"/>
</dbReference>
<reference evidence="9 10" key="1">
    <citation type="submission" date="2019-12" db="EMBL/GenBank/DDBJ databases">
        <authorList>
            <person name="Alioto T."/>
            <person name="Alioto T."/>
            <person name="Gomez Garrido J."/>
        </authorList>
    </citation>
    <scope>NUCLEOTIDE SEQUENCE [LARGE SCALE GENOMIC DNA]</scope>
</reference>
<protein>
    <submittedName>
        <fullName evidence="9">Seipin-1</fullName>
    </submittedName>
</protein>
<dbReference type="Gramene" id="OE9A109645T1">
    <property type="protein sequence ID" value="OE9A109645C1"/>
    <property type="gene ID" value="OE9A109645"/>
</dbReference>
<comment type="caution">
    <text evidence="9">The sequence shown here is derived from an EMBL/GenBank/DDBJ whole genome shotgun (WGS) entry which is preliminary data.</text>
</comment>
<dbReference type="GO" id="GO:0010344">
    <property type="term" value="P:seed oilbody biogenesis"/>
    <property type="evidence" value="ECO:0007669"/>
    <property type="project" value="EnsemblPlants"/>
</dbReference>
<evidence type="ECO:0000256" key="4">
    <source>
        <dbReference type="ARBA" id="ARBA00022989"/>
    </source>
</evidence>
<sequence length="403" mass="44731">MESSLLLTNLISLQAEIISNCVIALVSPIISLISLIYDSFHRAKEEKETIETAGQAAAGVPSIVVHSGLLLLRKMAVGFLGAAYVCMVLIIVMVVALVLGVGVVRLWMEEPVSIRENLHFDYTDVHPTAVFHFGGGAAGGGGGGGIGRVPVGHTFYVSMVLLMPESDYNREIGIFQLTAELISTKGDVVVKSSRPCMLHFRSRPIRLVRTFIMGIPLLLGIVTETQRISIPVLKHKEGCYTRTEEIRITLIPRAGTMFLPQFYDAEIVLNSQLPWPRELVYRWKWTFYVWTSLYIYIMLVVLLVVFFKPIVFPVMTIPFGNAGEQNSSIEVSKEPQVEREVSDSMRRWQRSRNKRKAALLRGLMPEPIGSSASSITITREETGASFEEGAGDSESVCFEGFDE</sequence>
<dbReference type="GO" id="GO:0006629">
    <property type="term" value="P:lipid metabolic process"/>
    <property type="evidence" value="ECO:0007669"/>
    <property type="project" value="UniProtKB-KW"/>
</dbReference>
<name>A0A8S0RIB8_OLEEU</name>
<evidence type="ECO:0000256" key="6">
    <source>
        <dbReference type="ARBA" id="ARBA00023136"/>
    </source>
</evidence>
<keyword evidence="4 8" id="KW-1133">Transmembrane helix</keyword>
<dbReference type="CDD" id="cd23995">
    <property type="entry name" value="Seipin_BSCL2_like"/>
    <property type="match status" value="1"/>
</dbReference>
<dbReference type="Proteomes" id="UP000594638">
    <property type="component" value="Unassembled WGS sequence"/>
</dbReference>
<evidence type="ECO:0000256" key="5">
    <source>
        <dbReference type="ARBA" id="ARBA00023098"/>
    </source>
</evidence>
<evidence type="ECO:0000256" key="1">
    <source>
        <dbReference type="ARBA" id="ARBA00004477"/>
    </source>
</evidence>
<feature type="transmembrane region" description="Helical" evidence="8">
    <location>
        <begin position="287"/>
        <end position="307"/>
    </location>
</feature>
<accession>A0A8S0RIB8</accession>
<dbReference type="EMBL" id="CACTIH010003625">
    <property type="protein sequence ID" value="CAA2979047.1"/>
    <property type="molecule type" value="Genomic_DNA"/>
</dbReference>
<evidence type="ECO:0000313" key="9">
    <source>
        <dbReference type="EMBL" id="CAA2979047.1"/>
    </source>
</evidence>
<proteinExistence type="predicted"/>
<evidence type="ECO:0000256" key="8">
    <source>
        <dbReference type="SAM" id="Phobius"/>
    </source>
</evidence>
<keyword evidence="6 8" id="KW-0472">Membrane</keyword>
<keyword evidence="2 8" id="KW-0812">Transmembrane</keyword>
<organism evidence="9 10">
    <name type="scientific">Olea europaea subsp. europaea</name>
    <dbReference type="NCBI Taxonomy" id="158383"/>
    <lineage>
        <taxon>Eukaryota</taxon>
        <taxon>Viridiplantae</taxon>
        <taxon>Streptophyta</taxon>
        <taxon>Embryophyta</taxon>
        <taxon>Tracheophyta</taxon>
        <taxon>Spermatophyta</taxon>
        <taxon>Magnoliopsida</taxon>
        <taxon>eudicotyledons</taxon>
        <taxon>Gunneridae</taxon>
        <taxon>Pentapetalae</taxon>
        <taxon>asterids</taxon>
        <taxon>lamiids</taxon>
        <taxon>Lamiales</taxon>
        <taxon>Oleaceae</taxon>
        <taxon>Oleeae</taxon>
        <taxon>Olea</taxon>
    </lineage>
</organism>
<comment type="subcellular location">
    <subcellularLocation>
        <location evidence="1">Endoplasmic reticulum membrane</location>
        <topology evidence="1">Multi-pass membrane protein</topology>
    </subcellularLocation>
</comment>
<evidence type="ECO:0000256" key="3">
    <source>
        <dbReference type="ARBA" id="ARBA00022824"/>
    </source>
</evidence>
<dbReference type="GO" id="GO:0080155">
    <property type="term" value="P:regulation of double fertilization forming a zygote and endosperm"/>
    <property type="evidence" value="ECO:0007669"/>
    <property type="project" value="EnsemblPlants"/>
</dbReference>
<dbReference type="AlphaFoldDB" id="A0A8S0RIB8"/>
<feature type="region of interest" description="Disordered" evidence="7">
    <location>
        <begin position="382"/>
        <end position="403"/>
    </location>
</feature>
<dbReference type="OrthoDB" id="3990054at2759"/>
<feature type="transmembrane region" description="Helical" evidence="8">
    <location>
        <begin position="78"/>
        <end position="107"/>
    </location>
</feature>
<dbReference type="PANTHER" id="PTHR21212">
    <property type="entry name" value="BERNARDINELLI-SEIP CONGENITAL LIPODYSTROPHY 2 HOMOLOG BSCL2 PROTEIN"/>
    <property type="match status" value="1"/>
</dbReference>
<gene>
    <name evidence="9" type="ORF">OLEA9_A109645</name>
</gene>
<dbReference type="GO" id="GO:0010162">
    <property type="term" value="P:seed dormancy process"/>
    <property type="evidence" value="ECO:0007669"/>
    <property type="project" value="EnsemblPlants"/>
</dbReference>
<dbReference type="GO" id="GO:0005789">
    <property type="term" value="C:endoplasmic reticulum membrane"/>
    <property type="evidence" value="ECO:0007669"/>
    <property type="project" value="UniProtKB-SubCell"/>
</dbReference>
<evidence type="ECO:0000256" key="2">
    <source>
        <dbReference type="ARBA" id="ARBA00022692"/>
    </source>
</evidence>
<keyword evidence="3" id="KW-0256">Endoplasmic reticulum</keyword>
<dbReference type="InterPro" id="IPR009617">
    <property type="entry name" value="Seipin"/>
</dbReference>
<keyword evidence="10" id="KW-1185">Reference proteome</keyword>